<dbReference type="GO" id="GO:0050660">
    <property type="term" value="F:flavin adenine dinucleotide binding"/>
    <property type="evidence" value="ECO:0007669"/>
    <property type="project" value="InterPro"/>
</dbReference>
<dbReference type="InterPro" id="IPR036188">
    <property type="entry name" value="FAD/NAD-bd_sf"/>
</dbReference>
<keyword evidence="5" id="KW-1185">Reference proteome</keyword>
<dbReference type="Gene3D" id="3.50.50.60">
    <property type="entry name" value="FAD/NAD(P)-binding domain"/>
    <property type="match status" value="1"/>
</dbReference>
<feature type="binding site" evidence="2">
    <location>
        <position position="369"/>
    </location>
    <ligand>
        <name>substrate</name>
    </ligand>
</feature>
<evidence type="ECO:0000256" key="1">
    <source>
        <dbReference type="ARBA" id="ARBA00010790"/>
    </source>
</evidence>
<dbReference type="AlphaFoldDB" id="A0A9P0DJL0"/>
<feature type="domain" description="Glucose-methanol-choline oxidoreductase N-terminal" evidence="3">
    <location>
        <begin position="292"/>
        <end position="306"/>
    </location>
</feature>
<evidence type="ECO:0000313" key="5">
    <source>
        <dbReference type="Proteomes" id="UP001152799"/>
    </source>
</evidence>
<dbReference type="Proteomes" id="UP001152799">
    <property type="component" value="Chromosome 7"/>
</dbReference>
<dbReference type="PANTHER" id="PTHR11552">
    <property type="entry name" value="GLUCOSE-METHANOL-CHOLINE GMC OXIDOREDUCTASE"/>
    <property type="match status" value="1"/>
</dbReference>
<evidence type="ECO:0000259" key="3">
    <source>
        <dbReference type="PROSITE" id="PS00624"/>
    </source>
</evidence>
<dbReference type="PROSITE" id="PS00624">
    <property type="entry name" value="GMC_OXRED_2"/>
    <property type="match status" value="1"/>
</dbReference>
<dbReference type="SUPFAM" id="SSF54373">
    <property type="entry name" value="FAD-linked reductases, C-terminal domain"/>
    <property type="match status" value="1"/>
</dbReference>
<protein>
    <recommendedName>
        <fullName evidence="3">Glucose-methanol-choline oxidoreductase N-terminal domain-containing protein</fullName>
    </recommendedName>
</protein>
<name>A0A9P0DJL0_9CUCU</name>
<comment type="similarity">
    <text evidence="1">Belongs to the GMC oxidoreductase family.</text>
</comment>
<accession>A0A9P0DJL0</accession>
<dbReference type="PANTHER" id="PTHR11552:SF158">
    <property type="entry name" value="GH23626P-RELATED"/>
    <property type="match status" value="1"/>
</dbReference>
<dbReference type="InterPro" id="IPR012132">
    <property type="entry name" value="GMC_OxRdtase"/>
</dbReference>
<sequence length="473" mass="51995">MVTDNITAASAYVLPTDNSAMLELSSSSPATDIDPVDFIIIGAGSAGTVLANRLTEEANWTVLLLEAGGLDNNFTDIIGLSSAYTIFSEINWGYNSTAQSNACQGMENKQCAYARGKARGGSSTMDHGVYARGNPLDYDRWRDLGNPGWGWDDVFPYFLKSKNAVFEGQDTDFHGHVGYMQVDVTSQTPGVEEIISEAFAELGINRGDINGKNQSRLDRIQFTLNGNTRASTAHAFLDGFQDERTNLLLSLNSFVTRILIEKSTKTAYGVEFIRNGELYTVNATREVIVSGGAINTPQILMLSGVGPASHLSELGIDLVRDLPVGENMEDHIGYTGLYYRTDKTFWNITTEEMVRRWTENLRPLTAGLCSEMIAFTNVNNGSLGRPDTEIAMLNSVFPPAGLASAFQLNAKYAAAYDNTLHDWWFIHALQHPKSRGTVKLQSNDPKDFPLIDPNFLSDEEGYDLEISWGSILT</sequence>
<dbReference type="SUPFAM" id="SSF51905">
    <property type="entry name" value="FAD/NAD(P)-binding domain"/>
    <property type="match status" value="1"/>
</dbReference>
<dbReference type="GO" id="GO:0016614">
    <property type="term" value="F:oxidoreductase activity, acting on CH-OH group of donors"/>
    <property type="evidence" value="ECO:0007669"/>
    <property type="project" value="InterPro"/>
</dbReference>
<dbReference type="PIRSF" id="PIRSF000137">
    <property type="entry name" value="Alcohol_oxidase"/>
    <property type="match status" value="1"/>
</dbReference>
<keyword evidence="2" id="KW-0285">Flavoprotein</keyword>
<organism evidence="4 5">
    <name type="scientific">Ceutorhynchus assimilis</name>
    <name type="common">cabbage seed weevil</name>
    <dbReference type="NCBI Taxonomy" id="467358"/>
    <lineage>
        <taxon>Eukaryota</taxon>
        <taxon>Metazoa</taxon>
        <taxon>Ecdysozoa</taxon>
        <taxon>Arthropoda</taxon>
        <taxon>Hexapoda</taxon>
        <taxon>Insecta</taxon>
        <taxon>Pterygota</taxon>
        <taxon>Neoptera</taxon>
        <taxon>Endopterygota</taxon>
        <taxon>Coleoptera</taxon>
        <taxon>Polyphaga</taxon>
        <taxon>Cucujiformia</taxon>
        <taxon>Curculionidae</taxon>
        <taxon>Ceutorhynchinae</taxon>
        <taxon>Ceutorhynchus</taxon>
    </lineage>
</organism>
<reference evidence="4" key="1">
    <citation type="submission" date="2022-01" db="EMBL/GenBank/DDBJ databases">
        <authorList>
            <person name="King R."/>
        </authorList>
    </citation>
    <scope>NUCLEOTIDE SEQUENCE</scope>
</reference>
<dbReference type="OrthoDB" id="6772334at2759"/>
<keyword evidence="2" id="KW-0274">FAD</keyword>
<proteinExistence type="inferred from homology"/>
<feature type="binding site" evidence="2">
    <location>
        <position position="255"/>
    </location>
    <ligand>
        <name>FAD</name>
        <dbReference type="ChEBI" id="CHEBI:57692"/>
    </ligand>
</feature>
<evidence type="ECO:0000256" key="2">
    <source>
        <dbReference type="PIRSR" id="PIRSR000137-2"/>
    </source>
</evidence>
<comment type="cofactor">
    <cofactor evidence="2">
        <name>FAD</name>
        <dbReference type="ChEBI" id="CHEBI:57692"/>
    </cofactor>
</comment>
<evidence type="ECO:0000313" key="4">
    <source>
        <dbReference type="EMBL" id="CAH1133343.1"/>
    </source>
</evidence>
<dbReference type="Pfam" id="PF00732">
    <property type="entry name" value="GMC_oxred_N"/>
    <property type="match status" value="1"/>
</dbReference>
<gene>
    <name evidence="4" type="ORF">CEUTPL_LOCUS11797</name>
</gene>
<dbReference type="EMBL" id="OU892283">
    <property type="protein sequence ID" value="CAH1133343.1"/>
    <property type="molecule type" value="Genomic_DNA"/>
</dbReference>
<dbReference type="InterPro" id="IPR000172">
    <property type="entry name" value="GMC_OxRdtase_N"/>
</dbReference>
<dbReference type="Gene3D" id="3.30.560.10">
    <property type="entry name" value="Glucose Oxidase, domain 3"/>
    <property type="match status" value="1"/>
</dbReference>